<feature type="transmembrane region" description="Helical" evidence="1">
    <location>
        <begin position="82"/>
        <end position="98"/>
    </location>
</feature>
<feature type="transmembrane region" description="Helical" evidence="1">
    <location>
        <begin position="165"/>
        <end position="186"/>
    </location>
</feature>
<feature type="transmembrane region" description="Helical" evidence="1">
    <location>
        <begin position="264"/>
        <end position="280"/>
    </location>
</feature>
<accession>A0ABT6YXU7</accession>
<feature type="transmembrane region" description="Helical" evidence="1">
    <location>
        <begin position="207"/>
        <end position="225"/>
    </location>
</feature>
<reference evidence="2 3" key="1">
    <citation type="submission" date="2023-05" db="EMBL/GenBank/DDBJ databases">
        <title>Novel species of genus Flectobacillus isolated from stream in China.</title>
        <authorList>
            <person name="Lu H."/>
        </authorList>
    </citation>
    <scope>NUCLEOTIDE SEQUENCE [LARGE SCALE GENOMIC DNA]</scope>
    <source>
        <strain evidence="2 3">LFS242W</strain>
    </source>
</reference>
<name>A0ABT6YXU7_9BACT</name>
<evidence type="ECO:0000256" key="1">
    <source>
        <dbReference type="SAM" id="Phobius"/>
    </source>
</evidence>
<protein>
    <recommendedName>
        <fullName evidence="4">Prenyltransferase</fullName>
    </recommendedName>
</protein>
<evidence type="ECO:0000313" key="3">
    <source>
        <dbReference type="Proteomes" id="UP001225761"/>
    </source>
</evidence>
<feature type="transmembrane region" description="Helical" evidence="1">
    <location>
        <begin position="12"/>
        <end position="30"/>
    </location>
</feature>
<dbReference type="Proteomes" id="UP001225761">
    <property type="component" value="Unassembled WGS sequence"/>
</dbReference>
<keyword evidence="1" id="KW-0812">Transmembrane</keyword>
<feature type="transmembrane region" description="Helical" evidence="1">
    <location>
        <begin position="231"/>
        <end position="252"/>
    </location>
</feature>
<comment type="caution">
    <text evidence="2">The sequence shown here is derived from an EMBL/GenBank/DDBJ whole genome shotgun (WGS) entry which is preliminary data.</text>
</comment>
<keyword evidence="1" id="KW-1133">Transmembrane helix</keyword>
<dbReference type="EMBL" id="JASHIE010000002">
    <property type="protein sequence ID" value="MDI9873706.1"/>
    <property type="molecule type" value="Genomic_DNA"/>
</dbReference>
<dbReference type="RefSeq" id="WP_283380752.1">
    <property type="nucleotide sequence ID" value="NZ_JASHIE010000002.1"/>
</dbReference>
<keyword evidence="1" id="KW-0472">Membrane</keyword>
<evidence type="ECO:0000313" key="2">
    <source>
        <dbReference type="EMBL" id="MDI9873706.1"/>
    </source>
</evidence>
<feature type="transmembrane region" description="Helical" evidence="1">
    <location>
        <begin position="36"/>
        <end position="56"/>
    </location>
</feature>
<evidence type="ECO:0008006" key="4">
    <source>
        <dbReference type="Google" id="ProtNLM"/>
    </source>
</evidence>
<proteinExistence type="predicted"/>
<feature type="transmembrane region" description="Helical" evidence="1">
    <location>
        <begin position="134"/>
        <end position="153"/>
    </location>
</feature>
<sequence length="281" mass="31935">MILKRFLEVINLLSLDVVAGAMICHSAFLRLPEGKFTHATTSTWLLGIAVFIIYTLDRQLDNLKPEQIATPRHRFHKQYAKVLKLSVALAMLLGIYLLGHITYLTLMVGFGIAFITSIYLVVVSKLSSDSIFQAYKEPVTAFVYASGVCGTAIVQHSRVFSWIDWALAGVFFMIAFQNLLLFSAFEQQKYPQVHSLGSMWGARACRQILYGLFVINLIATSFILWHSTYPYSMGLGTVEIIMSTVLVLITYFELFFVKNDRYRWVGDGIFLIPLFLFILIR</sequence>
<keyword evidence="3" id="KW-1185">Reference proteome</keyword>
<organism evidence="2 3">
    <name type="scientific">Flectobacillus rivi</name>
    <dbReference type="NCBI Taxonomy" id="2984209"/>
    <lineage>
        <taxon>Bacteria</taxon>
        <taxon>Pseudomonadati</taxon>
        <taxon>Bacteroidota</taxon>
        <taxon>Cytophagia</taxon>
        <taxon>Cytophagales</taxon>
        <taxon>Flectobacillaceae</taxon>
        <taxon>Flectobacillus</taxon>
    </lineage>
</organism>
<gene>
    <name evidence="2" type="ORF">QM481_04160</name>
</gene>
<feature type="transmembrane region" description="Helical" evidence="1">
    <location>
        <begin position="104"/>
        <end position="122"/>
    </location>
</feature>